<dbReference type="Gramene" id="EOY16575">
    <property type="protein sequence ID" value="EOY16575"/>
    <property type="gene ID" value="TCM_035373"/>
</dbReference>
<evidence type="ECO:0000313" key="5">
    <source>
        <dbReference type="Proteomes" id="UP000026915"/>
    </source>
</evidence>
<dbReference type="SUPFAM" id="SSF53098">
    <property type="entry name" value="Ribonuclease H-like"/>
    <property type="match status" value="1"/>
</dbReference>
<dbReference type="InterPro" id="IPR054722">
    <property type="entry name" value="PolX-like_BBD"/>
</dbReference>
<protein>
    <recommendedName>
        <fullName evidence="6">Cysteine-rich RLK (RECEPTOR-like protein kinase) 8</fullName>
    </recommendedName>
</protein>
<name>A0A061FGV3_THECC</name>
<dbReference type="eggNOG" id="KOG0017">
    <property type="taxonomic scope" value="Eukaryota"/>
</dbReference>
<dbReference type="AlphaFoldDB" id="A0A061FGV3"/>
<keyword evidence="5" id="KW-1185">Reference proteome</keyword>
<dbReference type="PANTHER" id="PTHR11439">
    <property type="entry name" value="GAG-POL-RELATED RETROTRANSPOSON"/>
    <property type="match status" value="1"/>
</dbReference>
<evidence type="ECO:0008006" key="6">
    <source>
        <dbReference type="Google" id="ProtNLM"/>
    </source>
</evidence>
<dbReference type="Pfam" id="PF07727">
    <property type="entry name" value="RVT_2"/>
    <property type="match status" value="2"/>
</dbReference>
<dbReference type="GO" id="GO:0004190">
    <property type="term" value="F:aspartic-type endopeptidase activity"/>
    <property type="evidence" value="ECO:0007669"/>
    <property type="project" value="UniProtKB-KW"/>
</dbReference>
<evidence type="ECO:0000259" key="2">
    <source>
        <dbReference type="Pfam" id="PF07727"/>
    </source>
</evidence>
<keyword evidence="1" id="KW-0645">Protease</keyword>
<dbReference type="HOGENOM" id="CLU_001650_5_1_1"/>
<dbReference type="InParanoid" id="A0A061FGV3"/>
<dbReference type="InterPro" id="IPR012337">
    <property type="entry name" value="RNaseH-like_sf"/>
</dbReference>
<dbReference type="STRING" id="3641.A0A061FGV3"/>
<dbReference type="Proteomes" id="UP000026915">
    <property type="component" value="Chromosome 8"/>
</dbReference>
<evidence type="ECO:0000259" key="3">
    <source>
        <dbReference type="Pfam" id="PF22936"/>
    </source>
</evidence>
<feature type="domain" description="Retrovirus-related Pol polyprotein from transposon TNT 1-94-like beta-barrel" evidence="3">
    <location>
        <begin position="137"/>
        <end position="216"/>
    </location>
</feature>
<dbReference type="InterPro" id="IPR036397">
    <property type="entry name" value="RNaseH_sf"/>
</dbReference>
<dbReference type="CDD" id="cd09272">
    <property type="entry name" value="RNase_HI_RT_Ty1"/>
    <property type="match status" value="1"/>
</dbReference>
<dbReference type="InterPro" id="IPR013103">
    <property type="entry name" value="RVT_2"/>
</dbReference>
<dbReference type="InterPro" id="IPR043502">
    <property type="entry name" value="DNA/RNA_pol_sf"/>
</dbReference>
<dbReference type="Pfam" id="PF22936">
    <property type="entry name" value="Pol_BBD"/>
    <property type="match status" value="1"/>
</dbReference>
<dbReference type="Gene3D" id="3.30.420.10">
    <property type="entry name" value="Ribonuclease H-like superfamily/Ribonuclease H"/>
    <property type="match status" value="1"/>
</dbReference>
<keyword evidence="1" id="KW-0378">Hydrolase</keyword>
<sequence length="824" mass="95105">MRYKLKNKGEPFVRRRMLRVLLQQGQRILDLATIVLKNMTTLGEIKKRRMVMASKTNKEINFLPVSIVKNRNHTPKYCLYRPNVKCRSCNQFGHVEKVCKAKNGHTDEKAAIAEQVDAIEEQLFMAQIADDEERNTWLIDSGCSNHMTRNDQLFTKLDINFKARVRIGNGIYLKIMGIRTIVVETMNCTKYISEVHYVPEVMQNLLSVGQLAENHYTLLFKEQFCTIFDPFGLPCMSILKQIYSTWMHGKQSWMPFPLSSSWRAGDKLQLVHSDVGGPVNTASLNGSIYYVIFIDDFSRYYWIYFLKNKSEVFEKFKIFKALVENEFETVSPKDIRFTKFKARKYLSVEMFGSMRKRQAMETEMEMIKKNGTWVLVNRPLDQNIIGVKWIFKTKLNAEGTVNKYKARLVVKGYSQVYGVDYWETFALVVRHDTIRLLTAVAAREGWKIWHMDVKSAFLNGTLSEDILIEQPEGFVELGKERKVCKLVKALYGLKQAPRACGSILDDFKRRMKQEFEMSNLGETTYFLGLQFHQASDFIFVHQRKYACEMLKRYRMEAYKMVETPLVTGAKFNKDDGAPAAIYASSFRDSFSAKKRVLRYIKGTVDYGLKFEKRKSKELKGYCDSNWARCLDDSKSTSGFCFSFGSAIFCWKSRKQEVVAQSSAEAEYISAASATNHTLWLRKMLGDLGFVQIEGTTLLIDNKSAISIAKNPVQYGHTKHIRVKFHSIREAGKNGEIKVEHCSTENQLADIPTQGLSKEKFIYLRARLGVYKLGTKEVKMIFVVTRGFENPTARREKTLRESPPTVFSRCDWPPIDLILIDEVLN</sequence>
<dbReference type="GO" id="GO:0003676">
    <property type="term" value="F:nucleic acid binding"/>
    <property type="evidence" value="ECO:0007669"/>
    <property type="project" value="InterPro"/>
</dbReference>
<gene>
    <name evidence="4" type="ORF">TCM_035373</name>
</gene>
<feature type="domain" description="Reverse transcriptase Ty1/copia-type" evidence="2">
    <location>
        <begin position="370"/>
        <end position="499"/>
    </location>
</feature>
<dbReference type="PANTHER" id="PTHR11439:SF502">
    <property type="entry name" value="SECRETED RXLR EFFECTOR PROTEIN 161-LIKE"/>
    <property type="match status" value="1"/>
</dbReference>
<feature type="domain" description="Reverse transcriptase Ty1/copia-type" evidence="2">
    <location>
        <begin position="503"/>
        <end position="566"/>
    </location>
</feature>
<reference evidence="4 5" key="1">
    <citation type="journal article" date="2013" name="Genome Biol.">
        <title>The genome sequence of the most widely cultivated cacao type and its use to identify candidate genes regulating pod color.</title>
        <authorList>
            <person name="Motamayor J.C."/>
            <person name="Mockaitis K."/>
            <person name="Schmutz J."/>
            <person name="Haiminen N."/>
            <person name="Iii D.L."/>
            <person name="Cornejo O."/>
            <person name="Findley S.D."/>
            <person name="Zheng P."/>
            <person name="Utro F."/>
            <person name="Royaert S."/>
            <person name="Saski C."/>
            <person name="Jenkins J."/>
            <person name="Podicheti R."/>
            <person name="Zhao M."/>
            <person name="Scheffler B.E."/>
            <person name="Stack J.C."/>
            <person name="Feltus F.A."/>
            <person name="Mustiga G.M."/>
            <person name="Amores F."/>
            <person name="Phillips W."/>
            <person name="Marelli J.P."/>
            <person name="May G.D."/>
            <person name="Shapiro H."/>
            <person name="Ma J."/>
            <person name="Bustamante C.D."/>
            <person name="Schnell R.J."/>
            <person name="Main D."/>
            <person name="Gilbert D."/>
            <person name="Parida L."/>
            <person name="Kuhn D.N."/>
        </authorList>
    </citation>
    <scope>NUCLEOTIDE SEQUENCE [LARGE SCALE GENOMIC DNA]</scope>
    <source>
        <strain evidence="5">cv. Matina 1-6</strain>
    </source>
</reference>
<dbReference type="SUPFAM" id="SSF56672">
    <property type="entry name" value="DNA/RNA polymerases"/>
    <property type="match status" value="1"/>
</dbReference>
<proteinExistence type="predicted"/>
<keyword evidence="1" id="KW-0064">Aspartyl protease</keyword>
<evidence type="ECO:0000256" key="1">
    <source>
        <dbReference type="ARBA" id="ARBA00022750"/>
    </source>
</evidence>
<evidence type="ECO:0000313" key="4">
    <source>
        <dbReference type="EMBL" id="EOY16575.1"/>
    </source>
</evidence>
<accession>A0A061FGV3</accession>
<organism evidence="4 5">
    <name type="scientific">Theobroma cacao</name>
    <name type="common">Cacao</name>
    <name type="synonym">Cocoa</name>
    <dbReference type="NCBI Taxonomy" id="3641"/>
    <lineage>
        <taxon>Eukaryota</taxon>
        <taxon>Viridiplantae</taxon>
        <taxon>Streptophyta</taxon>
        <taxon>Embryophyta</taxon>
        <taxon>Tracheophyta</taxon>
        <taxon>Spermatophyta</taxon>
        <taxon>Magnoliopsida</taxon>
        <taxon>eudicotyledons</taxon>
        <taxon>Gunneridae</taxon>
        <taxon>Pentapetalae</taxon>
        <taxon>rosids</taxon>
        <taxon>malvids</taxon>
        <taxon>Malvales</taxon>
        <taxon>Malvaceae</taxon>
        <taxon>Byttnerioideae</taxon>
        <taxon>Theobroma</taxon>
    </lineage>
</organism>
<dbReference type="EMBL" id="CM001886">
    <property type="protein sequence ID" value="EOY16575.1"/>
    <property type="molecule type" value="Genomic_DNA"/>
</dbReference>